<evidence type="ECO:0000313" key="5">
    <source>
        <dbReference type="EMBL" id="UGS26531.1"/>
    </source>
</evidence>
<gene>
    <name evidence="5" type="ORF">K8F61_18235</name>
</gene>
<name>A0ABY3RUZ4_9MICO</name>
<dbReference type="Gene3D" id="3.40.50.10350">
    <property type="entry name" value="Glycerate kinase, domain 1"/>
    <property type="match status" value="1"/>
</dbReference>
<dbReference type="InterPro" id="IPR018197">
    <property type="entry name" value="Glycerate_kinase_RE-like"/>
</dbReference>
<evidence type="ECO:0000256" key="2">
    <source>
        <dbReference type="ARBA" id="ARBA00022679"/>
    </source>
</evidence>
<evidence type="ECO:0000313" key="6">
    <source>
        <dbReference type="Proteomes" id="UP001199642"/>
    </source>
</evidence>
<keyword evidence="2 4" id="KW-0808">Transferase</keyword>
<organism evidence="5 6">
    <name type="scientific">Microbacterium resistens</name>
    <dbReference type="NCBI Taxonomy" id="156977"/>
    <lineage>
        <taxon>Bacteria</taxon>
        <taxon>Bacillati</taxon>
        <taxon>Actinomycetota</taxon>
        <taxon>Actinomycetes</taxon>
        <taxon>Micrococcales</taxon>
        <taxon>Microbacteriaceae</taxon>
        <taxon>Microbacterium</taxon>
    </lineage>
</organism>
<evidence type="ECO:0000256" key="1">
    <source>
        <dbReference type="ARBA" id="ARBA00006284"/>
    </source>
</evidence>
<dbReference type="PIRSF" id="PIRSF006078">
    <property type="entry name" value="GlxK"/>
    <property type="match status" value="1"/>
</dbReference>
<dbReference type="Pfam" id="PF02595">
    <property type="entry name" value="Gly_kinase"/>
    <property type="match status" value="1"/>
</dbReference>
<dbReference type="NCBIfam" id="TIGR00045">
    <property type="entry name" value="glycerate kinase"/>
    <property type="match status" value="1"/>
</dbReference>
<dbReference type="InterPro" id="IPR018193">
    <property type="entry name" value="Glyc_kinase_flavodox-like_fold"/>
</dbReference>
<dbReference type="PANTHER" id="PTHR21599">
    <property type="entry name" value="GLYCERATE KINASE"/>
    <property type="match status" value="1"/>
</dbReference>
<dbReference type="InterPro" id="IPR036129">
    <property type="entry name" value="Glycerate_kinase_sf"/>
</dbReference>
<keyword evidence="6" id="KW-1185">Reference proteome</keyword>
<accession>A0ABY3RUZ4</accession>
<dbReference type="SUPFAM" id="SSF110738">
    <property type="entry name" value="Glycerate kinase I"/>
    <property type="match status" value="1"/>
</dbReference>
<keyword evidence="3 4" id="KW-0418">Kinase</keyword>
<dbReference type="GO" id="GO:0016301">
    <property type="term" value="F:kinase activity"/>
    <property type="evidence" value="ECO:0007669"/>
    <property type="project" value="UniProtKB-KW"/>
</dbReference>
<dbReference type="EMBL" id="CP082781">
    <property type="protein sequence ID" value="UGS26531.1"/>
    <property type="molecule type" value="Genomic_DNA"/>
</dbReference>
<sequence length="377" mass="36997">MRILIASDKFKGSATGPEVAAALAEGIAQSAPGTVVDAVPVADGGEGTVDAALAAGFEEVRVTVTGPTGRPVEARFAVRGEQAVIEMAAASGLDLLPGGVKDPLGATSRGTGELILAALDRGCAFLVLAVGGSANTDAGAGMLQALGVSVRDAAGREVSGGGGSLAAVDAVDVTGLDPRVERTRVVLASDVDNPLLGERGAAAVFGPQKGAAGDDVAVLDAAMARFAGLLEQQPGVRASSEAAGAGAAGGVGYAALAVLGAQRQPGVEVVQRLTGLSEHLVGADLVVTGEGSLDDQSLGGKTPLGVAAAARAAGIPVVAVCGRTTLDADQAASAGFSRVYALSELEPDPDKSMAGARRLLEEVGRRIGAEAAGIIRS</sequence>
<comment type="similarity">
    <text evidence="1 4">Belongs to the glycerate kinase type-1 family.</text>
</comment>
<dbReference type="PANTHER" id="PTHR21599:SF0">
    <property type="entry name" value="GLYCERATE KINASE"/>
    <property type="match status" value="1"/>
</dbReference>
<evidence type="ECO:0000256" key="3">
    <source>
        <dbReference type="ARBA" id="ARBA00022777"/>
    </source>
</evidence>
<dbReference type="Gene3D" id="3.90.1510.10">
    <property type="entry name" value="Glycerate kinase, domain 2"/>
    <property type="match status" value="1"/>
</dbReference>
<evidence type="ECO:0000256" key="4">
    <source>
        <dbReference type="PIRNR" id="PIRNR006078"/>
    </source>
</evidence>
<dbReference type="RefSeq" id="WP_231820183.1">
    <property type="nucleotide sequence ID" value="NZ_CP082781.1"/>
</dbReference>
<dbReference type="Proteomes" id="UP001199642">
    <property type="component" value="Chromosome"/>
</dbReference>
<proteinExistence type="inferred from homology"/>
<dbReference type="InterPro" id="IPR004381">
    <property type="entry name" value="Glycerate_kinase"/>
</dbReference>
<reference evidence="5 6" key="1">
    <citation type="submission" date="2023-01" db="EMBL/GenBank/DDBJ databases">
        <title>Characterization of estradiol degrading bacteria Microbacterium sp. MZT7 and reveal degrading genes through genome analysis.</title>
        <authorList>
            <person name="Hao P."/>
            <person name="Gao Y."/>
        </authorList>
    </citation>
    <scope>NUCLEOTIDE SEQUENCE [LARGE SCALE GENOMIC DNA]</scope>
    <source>
        <strain evidence="5 6">MZT7</strain>
    </source>
</reference>
<protein>
    <submittedName>
        <fullName evidence="5">Glycerate kinase</fullName>
    </submittedName>
</protein>